<feature type="coiled-coil region" evidence="1">
    <location>
        <begin position="761"/>
        <end position="802"/>
    </location>
</feature>
<evidence type="ECO:0000313" key="5">
    <source>
        <dbReference type="EMBL" id="MCM5672735.1"/>
    </source>
</evidence>
<evidence type="ECO:0000313" key="6">
    <source>
        <dbReference type="Proteomes" id="UP000665944"/>
    </source>
</evidence>
<feature type="coiled-coil region" evidence="1">
    <location>
        <begin position="387"/>
        <end position="437"/>
    </location>
</feature>
<keyword evidence="6" id="KW-1185">Reference proteome</keyword>
<protein>
    <submittedName>
        <fullName evidence="5">AAA family ATPase</fullName>
    </submittedName>
    <submittedName>
        <fullName evidence="4">DNA repair protein Rad50</fullName>
    </submittedName>
</protein>
<keyword evidence="1" id="KW-0175">Coiled coil</keyword>
<dbReference type="Pfam" id="PF13514">
    <property type="entry name" value="AAA_27"/>
    <property type="match status" value="1"/>
</dbReference>
<dbReference type="EMBL" id="JAGHKT020000011">
    <property type="protein sequence ID" value="MCM5672735.1"/>
    <property type="molecule type" value="Genomic_DNA"/>
</dbReference>
<dbReference type="Gene3D" id="3.40.50.300">
    <property type="entry name" value="P-loop containing nucleotide triphosphate hydrolases"/>
    <property type="match status" value="2"/>
</dbReference>
<feature type="coiled-coil region" evidence="1">
    <location>
        <begin position="181"/>
        <end position="242"/>
    </location>
</feature>
<dbReference type="Proteomes" id="UP000665944">
    <property type="component" value="Unassembled WGS sequence"/>
</dbReference>
<dbReference type="RefSeq" id="WP_017176390.1">
    <property type="nucleotide sequence ID" value="NZ_CP014567.1"/>
</dbReference>
<feature type="coiled-coil region" evidence="1">
    <location>
        <begin position="662"/>
        <end position="703"/>
    </location>
</feature>
<evidence type="ECO:0000259" key="3">
    <source>
        <dbReference type="Pfam" id="PF13514"/>
    </source>
</evidence>
<dbReference type="PANTHER" id="PTHR41259:SF1">
    <property type="entry name" value="DOUBLE-STRAND BREAK REPAIR RAD50 ATPASE, PUTATIVE-RELATED"/>
    <property type="match status" value="1"/>
</dbReference>
<sequence>MIIKSLEIYGYGQFVQRKIELNQTFTEIYGENEAGKSTIQSFIHSILFGFPTKKEKEPRLEPRLGNQYGGKLTLILDDKSEIEVERVKGSAQGDVKVYLENGLIRDEAWLKKKLNYISKKTYQGIFSFNVLGLQDIHRNLDEQQLQSYLLEAGALGSSEFTSMGQIVNQKKTTLYKKAGKNPILNQQIEELKQLEAQIRDEETKLDEYQRLIDEKDKSERHLSHLKENLKQLSKMHENKQKQLGLHAHAQEWKSLEHHLNIEPLKFPEQGIERYETALKYKQSLDRDIGLRDEKIRQLENEFNLIQMPDDRTVSDMYHLYQQESDIKQSELKAKALKKEIETFERSQQTLKDDIGWNEVYHEADTSETMKDYISEKIKNHNHQLNQKQQVERMIGEHNIEKKEIEKEIKLLESELVSETALEKKKEYNQQKIELHEKESLYSKLKASFESEKERKQKQYQWLKISFIILALMSAGLTIFAFITTSITFSIIFAILTVIFLVGLFFSKNKDIDYSETISEEISDLEQQLKALEDKYDLDFNLDDQYQLRERWNNANNTKSVLSNKLNHQHSILSDIQSSIDALAQDISEIKQDIKVSDKMSDERLVDSLKTMNQLKVNDKQLNKLLLENIELNQNLINFYEHAQDVTKDSFDEFNKISLFNDLKGWISQYESKKEKKSQLQNQLTLLSKELKQLESRLDENKTTINELFKYIEVQNEEQYYQHYEAYQRYQQQLSRFNDLSTYLSNHEFSYEDSSVLSEKTTAQLEEEDQMLAQQVDDYNDKYLEKQTEVSELSARINQMETDKTLSQLRHQYYNLKNRMNDIAKDWASLSYLETLINEHIKQIKDKRLPYVIDEAINIFKTLTDGKYNLITYENDSIKVKHRNGQMYHPLELSQSTKELLYISLRLSLIKVLKPYYPFPIIIDDAFVHFDKQRKSMMLNYLRELSQEHQVLYFTCTKDTTIPSREMLILNKKEEGGKR</sequence>
<feature type="coiled-coil region" evidence="1">
    <location>
        <begin position="514"/>
        <end position="541"/>
    </location>
</feature>
<name>A0A3S7GXK6_STAHO</name>
<proteinExistence type="predicted"/>
<reference evidence="4" key="1">
    <citation type="submission" date="2016-02" db="EMBL/GenBank/DDBJ databases">
        <title>Genomic sequence of a clinical Staphylococcus hominis isolate.</title>
        <authorList>
            <person name="McClure J.M."/>
            <person name="Zhang K."/>
        </authorList>
    </citation>
    <scope>NUCLEOTIDE SEQUENCE</scope>
    <source>
        <strain evidence="4">C34847</strain>
    </source>
</reference>
<dbReference type="InterPro" id="IPR027417">
    <property type="entry name" value="P-loop_NTPase"/>
</dbReference>
<feature type="coiled-coil region" evidence="1">
    <location>
        <begin position="319"/>
        <end position="353"/>
    </location>
</feature>
<dbReference type="EMBL" id="CP014567">
    <property type="protein sequence ID" value="AVI07008.1"/>
    <property type="molecule type" value="Genomic_DNA"/>
</dbReference>
<evidence type="ECO:0000313" key="4">
    <source>
        <dbReference type="EMBL" id="AVI07008.1"/>
    </source>
</evidence>
<dbReference type="SUPFAM" id="SSF52540">
    <property type="entry name" value="P-loop containing nucleoside triphosphate hydrolases"/>
    <property type="match status" value="1"/>
</dbReference>
<keyword evidence="2" id="KW-1133">Transmembrane helix</keyword>
<dbReference type="PANTHER" id="PTHR41259">
    <property type="entry name" value="DOUBLE-STRAND BREAK REPAIR RAD50 ATPASE, PUTATIVE-RELATED"/>
    <property type="match status" value="1"/>
</dbReference>
<feature type="domain" description="YhaN AAA" evidence="3">
    <location>
        <begin position="1"/>
        <end position="206"/>
    </location>
</feature>
<keyword evidence="2" id="KW-0472">Membrane</keyword>
<organism evidence="4">
    <name type="scientific">Staphylococcus hominis</name>
    <dbReference type="NCBI Taxonomy" id="1290"/>
    <lineage>
        <taxon>Bacteria</taxon>
        <taxon>Bacillati</taxon>
        <taxon>Bacillota</taxon>
        <taxon>Bacilli</taxon>
        <taxon>Bacillales</taxon>
        <taxon>Staphylococcaceae</taxon>
        <taxon>Staphylococcus</taxon>
    </lineage>
</organism>
<gene>
    <name evidence="4" type="ORF">AZE34_09735</name>
    <name evidence="5" type="ORF">J7T32_008240</name>
</gene>
<feature type="transmembrane region" description="Helical" evidence="2">
    <location>
        <begin position="488"/>
        <end position="505"/>
    </location>
</feature>
<dbReference type="AlphaFoldDB" id="A0A3S7GXK6"/>
<evidence type="ECO:0000256" key="1">
    <source>
        <dbReference type="SAM" id="Coils"/>
    </source>
</evidence>
<feature type="transmembrane region" description="Helical" evidence="2">
    <location>
        <begin position="461"/>
        <end position="482"/>
    </location>
</feature>
<dbReference type="InterPro" id="IPR038734">
    <property type="entry name" value="YhaN_AAA"/>
</dbReference>
<evidence type="ECO:0000256" key="2">
    <source>
        <dbReference type="SAM" id="Phobius"/>
    </source>
</evidence>
<accession>A0A3S7GXK6</accession>
<reference evidence="5 6" key="2">
    <citation type="submission" date="2022-06" db="EMBL/GenBank/DDBJ databases">
        <title>Staphylococcus hominis ShoR14 genome sequence.</title>
        <authorList>
            <person name="Yeo C.C."/>
            <person name="Chew C.H."/>
            <person name="Che Hamzah A.M."/>
            <person name="Al-Trad E.I."/>
        </authorList>
    </citation>
    <scope>NUCLEOTIDE SEQUENCE [LARGE SCALE GENOMIC DNA]</scope>
    <source>
        <strain evidence="5 6">ShoR14</strain>
    </source>
</reference>
<keyword evidence="2" id="KW-0812">Transmembrane</keyword>